<dbReference type="RefSeq" id="WP_344804115.1">
    <property type="nucleotide sequence ID" value="NZ_BAABBO010000005.1"/>
</dbReference>
<evidence type="ECO:0000256" key="3">
    <source>
        <dbReference type="SAM" id="SignalP"/>
    </source>
</evidence>
<dbReference type="PIRSF" id="PIRSF002825">
    <property type="entry name" value="CfbpA"/>
    <property type="match status" value="1"/>
</dbReference>
<dbReference type="PANTHER" id="PTHR30006:SF15">
    <property type="entry name" value="IRON-UTILIZATION PERIPLASMIC PROTEIN"/>
    <property type="match status" value="1"/>
</dbReference>
<evidence type="ECO:0000256" key="2">
    <source>
        <dbReference type="ARBA" id="ARBA00022729"/>
    </source>
</evidence>
<keyword evidence="5" id="KW-1185">Reference proteome</keyword>
<gene>
    <name evidence="4" type="ORF">GCM10022278_10930</name>
</gene>
<dbReference type="InterPro" id="IPR026045">
    <property type="entry name" value="Ferric-bd"/>
</dbReference>
<proteinExistence type="inferred from homology"/>
<reference evidence="5" key="1">
    <citation type="journal article" date="2019" name="Int. J. Syst. Evol. Microbiol.">
        <title>The Global Catalogue of Microorganisms (GCM) 10K type strain sequencing project: providing services to taxonomists for standard genome sequencing and annotation.</title>
        <authorList>
            <consortium name="The Broad Institute Genomics Platform"/>
            <consortium name="The Broad Institute Genome Sequencing Center for Infectious Disease"/>
            <person name="Wu L."/>
            <person name="Ma J."/>
        </authorList>
    </citation>
    <scope>NUCLEOTIDE SEQUENCE [LARGE SCALE GENOMIC DNA]</scope>
    <source>
        <strain evidence="5">JCM 17555</strain>
    </source>
</reference>
<feature type="signal peptide" evidence="3">
    <location>
        <begin position="1"/>
        <end position="38"/>
    </location>
</feature>
<protein>
    <submittedName>
        <fullName evidence="4">Fe(3+) ABC transporter substrate-binding protein</fullName>
    </submittedName>
</protein>
<dbReference type="CDD" id="cd13542">
    <property type="entry name" value="PBP2_FutA1_ilke"/>
    <property type="match status" value="1"/>
</dbReference>
<feature type="chain" id="PRO_5047519550" evidence="3">
    <location>
        <begin position="39"/>
        <end position="352"/>
    </location>
</feature>
<keyword evidence="2 3" id="KW-0732">Signal</keyword>
<dbReference type="PANTHER" id="PTHR30006">
    <property type="entry name" value="THIAMINE-BINDING PERIPLASMIC PROTEIN-RELATED"/>
    <property type="match status" value="1"/>
</dbReference>
<evidence type="ECO:0000313" key="4">
    <source>
        <dbReference type="EMBL" id="GAA3953970.1"/>
    </source>
</evidence>
<dbReference type="Gene3D" id="3.40.190.10">
    <property type="entry name" value="Periplasmic binding protein-like II"/>
    <property type="match status" value="2"/>
</dbReference>
<comment type="caution">
    <text evidence="4">The sequence shown here is derived from an EMBL/GenBank/DDBJ whole genome shotgun (WGS) entry which is preliminary data.</text>
</comment>
<name>A0ABP7NUB2_9GAMM</name>
<dbReference type="Proteomes" id="UP001501337">
    <property type="component" value="Unassembled WGS sequence"/>
</dbReference>
<accession>A0ABP7NUB2</accession>
<evidence type="ECO:0000256" key="1">
    <source>
        <dbReference type="ARBA" id="ARBA00008520"/>
    </source>
</evidence>
<organism evidence="4 5">
    <name type="scientific">Allohahella marinimesophila</name>
    <dbReference type="NCBI Taxonomy" id="1054972"/>
    <lineage>
        <taxon>Bacteria</taxon>
        <taxon>Pseudomonadati</taxon>
        <taxon>Pseudomonadota</taxon>
        <taxon>Gammaproteobacteria</taxon>
        <taxon>Oceanospirillales</taxon>
        <taxon>Hahellaceae</taxon>
        <taxon>Allohahella</taxon>
    </lineage>
</organism>
<comment type="similarity">
    <text evidence="1">Belongs to the bacterial solute-binding protein 1 family.</text>
</comment>
<dbReference type="SUPFAM" id="SSF53850">
    <property type="entry name" value="Periplasmic binding protein-like II"/>
    <property type="match status" value="1"/>
</dbReference>
<evidence type="ECO:0000313" key="5">
    <source>
        <dbReference type="Proteomes" id="UP001501337"/>
    </source>
</evidence>
<sequence>MTLNFSQRCTPAAGTRRLVAKTLAALTLATGVTSPALAADEVNIYSYRQPFLIQPMLDQFTKDTGIKTNIVFAQDGVAERLKREGKNSPADLVLTVDIARLQELVDAGLTQPVDSDVLEENIPAQYRGGNDEWFGLTLRTRNIYASKERVEDTDLSYEDLAKPEWKGKICARSGKHPYNIALIASMIAHHGEEETETWLKGVKNNLAQKPQGGDRDQIRAVAEGVCDLAIGNSYYYGAMVADPEQRGFAEKVNVVFPNQGDRGAHVNVSGVVLTKSAPNKAEAVKLMEFLTSEEAQEMYANMNVEFPVNKAVEGSGLLKEWAGFKADKLPLDEISKHREAAVKLVDKVDFDS</sequence>
<dbReference type="Pfam" id="PF13343">
    <property type="entry name" value="SBP_bac_6"/>
    <property type="match status" value="1"/>
</dbReference>
<dbReference type="EMBL" id="BAABBO010000005">
    <property type="protein sequence ID" value="GAA3953970.1"/>
    <property type="molecule type" value="Genomic_DNA"/>
</dbReference>